<dbReference type="PANTHER" id="PTHR12526:SF640">
    <property type="entry name" value="COLANIC ACID BIOSYNTHESIS GLYCOSYLTRANSFERASE WCAL-RELATED"/>
    <property type="match status" value="1"/>
</dbReference>
<dbReference type="EMBL" id="CP123389">
    <property type="protein sequence ID" value="XCC97673.1"/>
    <property type="molecule type" value="Genomic_DNA"/>
</dbReference>
<feature type="domain" description="Glycosyltransferase subfamily 4-like N-terminal" evidence="5">
    <location>
        <begin position="15"/>
        <end position="180"/>
    </location>
</feature>
<evidence type="ECO:0000256" key="1">
    <source>
        <dbReference type="ARBA" id="ARBA00009481"/>
    </source>
</evidence>
<dbReference type="SUPFAM" id="SSF53756">
    <property type="entry name" value="UDP-Glycosyltransferase/glycogen phosphorylase"/>
    <property type="match status" value="1"/>
</dbReference>
<evidence type="ECO:0000256" key="3">
    <source>
        <dbReference type="ARBA" id="ARBA00022679"/>
    </source>
</evidence>
<geneLocation type="plasmid" evidence="6">
    <name>unnamed4</name>
</geneLocation>
<sequence length="402" mass="42756">MRILHVIADIDPAHGGPQSGVIRLAAAQAAQGAEVVVASYSPAEVATAAAADVPNASRVAFAALRPESGSGRFTASAAAADLRPLIGEADFLHLHGVWEPVLLRAARLANRANVAHCITLHGMLDPWSLSQKRLKKVIALRLGFRRMLNRTDFIHTLNDDERSLIAPLGLTADTCTIPNGISLAEVDGLAIRGGFRARFPALGDAPYILFLSRLHPKKGLDILAQAFALLLARRGDVHLVVAGPDAGAEAELRAAIDRTGIGASTHITGPLYGAAKFEALADAACFCLPSRQEGFSIAITEALASATPVVISDQCHFPEVAAIGAGHVVPLSPDAVCDGLDELLSDPERAAEMGRNGRRLVEERLTWDSIARQTLRAYGSYLRRPGSAPTAVLSARRRYRRR</sequence>
<protein>
    <submittedName>
        <fullName evidence="6">Glycosyltransferase</fullName>
        <ecNumber evidence="6">2.4.-.-</ecNumber>
    </submittedName>
</protein>
<dbReference type="EC" id="2.4.-.-" evidence="6"/>
<keyword evidence="6" id="KW-0614">Plasmid</keyword>
<evidence type="ECO:0000256" key="2">
    <source>
        <dbReference type="ARBA" id="ARBA00022676"/>
    </source>
</evidence>
<dbReference type="RefSeq" id="WP_353476563.1">
    <property type="nucleotide sequence ID" value="NZ_CP123389.1"/>
</dbReference>
<name>A0AAU8AT46_9RHOB</name>
<dbReference type="InterPro" id="IPR028098">
    <property type="entry name" value="Glyco_trans_4-like_N"/>
</dbReference>
<dbReference type="GO" id="GO:0016757">
    <property type="term" value="F:glycosyltransferase activity"/>
    <property type="evidence" value="ECO:0007669"/>
    <property type="project" value="UniProtKB-KW"/>
</dbReference>
<proteinExistence type="inferred from homology"/>
<dbReference type="AlphaFoldDB" id="A0AAU8AT46"/>
<evidence type="ECO:0000259" key="4">
    <source>
        <dbReference type="Pfam" id="PF00534"/>
    </source>
</evidence>
<keyword evidence="3 6" id="KW-0808">Transferase</keyword>
<dbReference type="Gene3D" id="3.40.50.2000">
    <property type="entry name" value="Glycogen Phosphorylase B"/>
    <property type="match status" value="2"/>
</dbReference>
<keyword evidence="2 6" id="KW-0328">Glycosyltransferase</keyword>
<dbReference type="Pfam" id="PF13579">
    <property type="entry name" value="Glyco_trans_4_4"/>
    <property type="match status" value="1"/>
</dbReference>
<evidence type="ECO:0000313" key="6">
    <source>
        <dbReference type="EMBL" id="XCC97673.1"/>
    </source>
</evidence>
<accession>A0AAU8AT46</accession>
<evidence type="ECO:0000259" key="5">
    <source>
        <dbReference type="Pfam" id="PF13579"/>
    </source>
</evidence>
<comment type="similarity">
    <text evidence="1">Belongs to the glycosyltransferase group 1 family. Glycosyltransferase 4 subfamily.</text>
</comment>
<dbReference type="Pfam" id="PF00534">
    <property type="entry name" value="Glycos_transf_1"/>
    <property type="match status" value="1"/>
</dbReference>
<organism evidence="6">
    <name type="scientific">Alloyangia sp. H15</name>
    <dbReference type="NCBI Taxonomy" id="3029062"/>
    <lineage>
        <taxon>Bacteria</taxon>
        <taxon>Pseudomonadati</taxon>
        <taxon>Pseudomonadota</taxon>
        <taxon>Alphaproteobacteria</taxon>
        <taxon>Rhodobacterales</taxon>
        <taxon>Roseobacteraceae</taxon>
        <taxon>Alloyangia</taxon>
    </lineage>
</organism>
<reference evidence="6" key="1">
    <citation type="submission" date="2023-02" db="EMBL/GenBank/DDBJ databases">
        <title>Description and genomic characterization of Salipiger bruguierae sp. nov., isolated from the sediment of mangrove plant Bruguiera sexangula.</title>
        <authorList>
            <person name="Long M."/>
        </authorList>
    </citation>
    <scope>NUCLEOTIDE SEQUENCE</scope>
    <source>
        <strain evidence="6">H15</strain>
        <plasmid evidence="6">unnamed4</plasmid>
    </source>
</reference>
<dbReference type="PANTHER" id="PTHR12526">
    <property type="entry name" value="GLYCOSYLTRANSFERASE"/>
    <property type="match status" value="1"/>
</dbReference>
<dbReference type="InterPro" id="IPR001296">
    <property type="entry name" value="Glyco_trans_1"/>
</dbReference>
<gene>
    <name evidence="6" type="ORF">PVT71_27625</name>
</gene>
<feature type="domain" description="Glycosyl transferase family 1" evidence="4">
    <location>
        <begin position="202"/>
        <end position="359"/>
    </location>
</feature>